<sequence>MNSKRIELYESPENSEAFERFVGEVFPLLLNIYSSTVDYHIRRLCMVSVIRVIRSLSRELLASVVYSSNITSLLASVVTQGKRILMGLDVNMSEDIRPCVLVYGALLITHMLIEKSPELFLKDFEREGLMTHTHVFLQKLQAMISENEEKERIDAEAKAAKLKAEKSASADSSNVDKDGDVTLDDENSSNDKNSEDANPKETSEKEEPSDKKDNGDDDDEDDEDEDDEDDDDDDDNEDDEDEDDEEDDDEDDEDDEDGENYYSSNSQRQLTIDFAMDSDGTFDLKMIPLLRLLSELCSKIDDDYTTLKASGSTTRSKHLKALDEMRVLLENSSSVNYSREQWVKVWEKLVHSLGFSGSEGENDMISSFELVSSGILDSLLSVFDPKTTGEGSDCWFAFQTVFCSTMSPFGTGERLPLTLLVKKLEEALDRSETLEILSSELTNYSFASQSKASAMAKQLRIKLISDDDSIAEPNRQLMLMAHAIATFKSINGFLKTRMEDVKGLMRALAGSGDAIPQDDFYLEFSINDEVIPHDTTIYGAVYKSLLAQTL</sequence>
<evidence type="ECO:0000313" key="1">
    <source>
        <dbReference type="EMBL" id="GME90297.1"/>
    </source>
</evidence>
<organism evidence="1 2">
    <name type="scientific">Ambrosiozyma monospora</name>
    <name type="common">Yeast</name>
    <name type="synonym">Endomycopsis monosporus</name>
    <dbReference type="NCBI Taxonomy" id="43982"/>
    <lineage>
        <taxon>Eukaryota</taxon>
        <taxon>Fungi</taxon>
        <taxon>Dikarya</taxon>
        <taxon>Ascomycota</taxon>
        <taxon>Saccharomycotina</taxon>
        <taxon>Pichiomycetes</taxon>
        <taxon>Pichiales</taxon>
        <taxon>Pichiaceae</taxon>
        <taxon>Ambrosiozyma</taxon>
    </lineage>
</organism>
<accession>A0ACB5TKU1</accession>
<reference evidence="1" key="1">
    <citation type="submission" date="2023-04" db="EMBL/GenBank/DDBJ databases">
        <title>Ambrosiozyma monospora NBRC 10751.</title>
        <authorList>
            <person name="Ichikawa N."/>
            <person name="Sato H."/>
            <person name="Tonouchi N."/>
        </authorList>
    </citation>
    <scope>NUCLEOTIDE SEQUENCE</scope>
    <source>
        <strain evidence="1">NBRC 10751</strain>
    </source>
</reference>
<dbReference type="Proteomes" id="UP001165064">
    <property type="component" value="Unassembled WGS sequence"/>
</dbReference>
<gene>
    <name evidence="1" type="ORF">Amon02_000867700</name>
</gene>
<proteinExistence type="predicted"/>
<keyword evidence="2" id="KW-1185">Reference proteome</keyword>
<name>A0ACB5TKU1_AMBMO</name>
<dbReference type="EMBL" id="BSXS01007792">
    <property type="protein sequence ID" value="GME90297.1"/>
    <property type="molecule type" value="Genomic_DNA"/>
</dbReference>
<protein>
    <submittedName>
        <fullName evidence="1">Unnamed protein product</fullName>
    </submittedName>
</protein>
<comment type="caution">
    <text evidence="1">The sequence shown here is derived from an EMBL/GenBank/DDBJ whole genome shotgun (WGS) entry which is preliminary data.</text>
</comment>
<evidence type="ECO:0000313" key="2">
    <source>
        <dbReference type="Proteomes" id="UP001165064"/>
    </source>
</evidence>